<sequence length="91" mass="9837">MAVLIVINVHPKITIQLESLIWTMETGQSAVSSALSWVRAFHTSTSPSLPRDDDAQRLGIIMDPLALVCNLTCTKFLVVASFVLSPGIPAM</sequence>
<dbReference type="EnsemblPlants" id="PNT61420">
    <property type="protein sequence ID" value="PNT61420"/>
    <property type="gene ID" value="BRADI_5g15045v3"/>
</dbReference>
<evidence type="ECO:0000313" key="2">
    <source>
        <dbReference type="EnsemblPlants" id="PNT61418"/>
    </source>
</evidence>
<reference evidence="1 2" key="1">
    <citation type="journal article" date="2010" name="Nature">
        <title>Genome sequencing and analysis of the model grass Brachypodium distachyon.</title>
        <authorList>
            <consortium name="International Brachypodium Initiative"/>
        </authorList>
    </citation>
    <scope>NUCLEOTIDE SEQUENCE [LARGE SCALE GENOMIC DNA]</scope>
    <source>
        <strain evidence="1 2">Bd21</strain>
    </source>
</reference>
<dbReference type="Gramene" id="PNT61419">
    <property type="protein sequence ID" value="PNT61419"/>
    <property type="gene ID" value="BRADI_5g15045v3"/>
</dbReference>
<name>A0A2K2CHC5_BRADI</name>
<evidence type="ECO:0000313" key="1">
    <source>
        <dbReference type="EMBL" id="PNT61420.1"/>
    </source>
</evidence>
<gene>
    <name evidence="1" type="ORF">BRADI_5g15045v3</name>
</gene>
<dbReference type="Gramene" id="PNT61418">
    <property type="protein sequence ID" value="PNT61418"/>
    <property type="gene ID" value="BRADI_5g15045v3"/>
</dbReference>
<dbReference type="AlphaFoldDB" id="A0A2K2CHC5"/>
<proteinExistence type="predicted"/>
<dbReference type="EMBL" id="CM000884">
    <property type="protein sequence ID" value="PNT61419.1"/>
    <property type="molecule type" value="Genomic_DNA"/>
</dbReference>
<dbReference type="EnsemblPlants" id="PNT61419">
    <property type="protein sequence ID" value="PNT61419"/>
    <property type="gene ID" value="BRADI_5g15045v3"/>
</dbReference>
<reference evidence="1" key="2">
    <citation type="submission" date="2017-06" db="EMBL/GenBank/DDBJ databases">
        <title>WGS assembly of Brachypodium distachyon.</title>
        <authorList>
            <consortium name="The International Brachypodium Initiative"/>
            <person name="Lucas S."/>
            <person name="Harmon-Smith M."/>
            <person name="Lail K."/>
            <person name="Tice H."/>
            <person name="Grimwood J."/>
            <person name="Bruce D."/>
            <person name="Barry K."/>
            <person name="Shu S."/>
            <person name="Lindquist E."/>
            <person name="Wang M."/>
            <person name="Pitluck S."/>
            <person name="Vogel J.P."/>
            <person name="Garvin D.F."/>
            <person name="Mockler T.C."/>
            <person name="Schmutz J."/>
            <person name="Rokhsar D."/>
            <person name="Bevan M.W."/>
        </authorList>
    </citation>
    <scope>NUCLEOTIDE SEQUENCE</scope>
    <source>
        <strain evidence="1">Bd21</strain>
    </source>
</reference>
<dbReference type="Gramene" id="PNT61420">
    <property type="protein sequence ID" value="PNT61420"/>
    <property type="gene ID" value="BRADI_5g15045v3"/>
</dbReference>
<dbReference type="InParanoid" id="A0A2K2CHC5"/>
<organism evidence="1">
    <name type="scientific">Brachypodium distachyon</name>
    <name type="common">Purple false brome</name>
    <name type="synonym">Trachynia distachya</name>
    <dbReference type="NCBI Taxonomy" id="15368"/>
    <lineage>
        <taxon>Eukaryota</taxon>
        <taxon>Viridiplantae</taxon>
        <taxon>Streptophyta</taxon>
        <taxon>Embryophyta</taxon>
        <taxon>Tracheophyta</taxon>
        <taxon>Spermatophyta</taxon>
        <taxon>Magnoliopsida</taxon>
        <taxon>Liliopsida</taxon>
        <taxon>Poales</taxon>
        <taxon>Poaceae</taxon>
        <taxon>BOP clade</taxon>
        <taxon>Pooideae</taxon>
        <taxon>Stipodae</taxon>
        <taxon>Brachypodieae</taxon>
        <taxon>Brachypodium</taxon>
    </lineage>
</organism>
<protein>
    <submittedName>
        <fullName evidence="1 2">Uncharacterized protein</fullName>
    </submittedName>
</protein>
<dbReference type="EnsemblPlants" id="PNT61418">
    <property type="protein sequence ID" value="PNT61418"/>
    <property type="gene ID" value="BRADI_5g15045v3"/>
</dbReference>
<keyword evidence="3" id="KW-1185">Reference proteome</keyword>
<dbReference type="EMBL" id="CM000884">
    <property type="protein sequence ID" value="PNT61420.1"/>
    <property type="molecule type" value="Genomic_DNA"/>
</dbReference>
<dbReference type="Proteomes" id="UP000008810">
    <property type="component" value="Chromosome 5"/>
</dbReference>
<reference evidence="2" key="3">
    <citation type="submission" date="2018-08" db="UniProtKB">
        <authorList>
            <consortium name="EnsemblPlants"/>
        </authorList>
    </citation>
    <scope>IDENTIFICATION</scope>
    <source>
        <strain evidence="2">cv. Bd21</strain>
    </source>
</reference>
<accession>A0A2K2CHC5</accession>
<dbReference type="EMBL" id="CM000884">
    <property type="protein sequence ID" value="PNT61418.1"/>
    <property type="molecule type" value="Genomic_DNA"/>
</dbReference>
<evidence type="ECO:0000313" key="3">
    <source>
        <dbReference type="Proteomes" id="UP000008810"/>
    </source>
</evidence>